<accession>A0A0V0HJA8</accession>
<evidence type="ECO:0000313" key="1">
    <source>
        <dbReference type="EMBL" id="JAP20562.1"/>
    </source>
</evidence>
<organism evidence="1">
    <name type="scientific">Solanum chacoense</name>
    <name type="common">Chaco potato</name>
    <dbReference type="NCBI Taxonomy" id="4108"/>
    <lineage>
        <taxon>Eukaryota</taxon>
        <taxon>Viridiplantae</taxon>
        <taxon>Streptophyta</taxon>
        <taxon>Embryophyta</taxon>
        <taxon>Tracheophyta</taxon>
        <taxon>Spermatophyta</taxon>
        <taxon>Magnoliopsida</taxon>
        <taxon>eudicotyledons</taxon>
        <taxon>Gunneridae</taxon>
        <taxon>Pentapetalae</taxon>
        <taxon>asterids</taxon>
        <taxon>lamiids</taxon>
        <taxon>Solanales</taxon>
        <taxon>Solanaceae</taxon>
        <taxon>Solanoideae</taxon>
        <taxon>Solaneae</taxon>
        <taxon>Solanum</taxon>
    </lineage>
</organism>
<dbReference type="EMBL" id="GEDG01018708">
    <property type="protein sequence ID" value="JAP20562.1"/>
    <property type="molecule type" value="Transcribed_RNA"/>
</dbReference>
<dbReference type="AlphaFoldDB" id="A0A0V0HJA8"/>
<reference evidence="1" key="1">
    <citation type="submission" date="2015-12" db="EMBL/GenBank/DDBJ databases">
        <title>Gene expression during late stages of embryo sac development: a critical building block for successful pollen-pistil interactions.</title>
        <authorList>
            <person name="Liu Y."/>
            <person name="Joly V."/>
            <person name="Sabar M."/>
            <person name="Matton D.P."/>
        </authorList>
    </citation>
    <scope>NUCLEOTIDE SEQUENCE</scope>
</reference>
<proteinExistence type="predicted"/>
<sequence>MLLPINPFKIMKMGEAEVGRFASLRGCLVECIKIMLNRVYLLRAPMHVPLRPHGLCLQDNNIRH</sequence>
<name>A0A0V0HJA8_SOLCH</name>
<protein>
    <submittedName>
        <fullName evidence="1">Putative ovule protein</fullName>
    </submittedName>
</protein>